<dbReference type="EMBL" id="CCKQ01006492">
    <property type="protein sequence ID" value="CDW77804.1"/>
    <property type="molecule type" value="Genomic_DNA"/>
</dbReference>
<keyword evidence="12" id="KW-1185">Reference proteome</keyword>
<dbReference type="Pfam" id="PF13639">
    <property type="entry name" value="zf-RING_2"/>
    <property type="match status" value="1"/>
</dbReference>
<protein>
    <recommendedName>
        <fullName evidence="2">RING-type E3 ubiquitin transferase</fullName>
        <ecNumber evidence="2">2.3.2.27</ecNumber>
    </recommendedName>
</protein>
<evidence type="ECO:0000256" key="9">
    <source>
        <dbReference type="SAM" id="MobiDB-lite"/>
    </source>
</evidence>
<name>A0A078A6H1_STYLE</name>
<feature type="region of interest" description="Disordered" evidence="9">
    <location>
        <begin position="477"/>
        <end position="517"/>
    </location>
</feature>
<evidence type="ECO:0000313" key="12">
    <source>
        <dbReference type="Proteomes" id="UP000039865"/>
    </source>
</evidence>
<dbReference type="CDD" id="cd16454">
    <property type="entry name" value="RING-H2_PA-TM-RING"/>
    <property type="match status" value="1"/>
</dbReference>
<evidence type="ECO:0000256" key="4">
    <source>
        <dbReference type="ARBA" id="ARBA00022723"/>
    </source>
</evidence>
<dbReference type="SUPFAM" id="SSF57850">
    <property type="entry name" value="RING/U-box"/>
    <property type="match status" value="1"/>
</dbReference>
<dbReference type="GO" id="GO:0008270">
    <property type="term" value="F:zinc ion binding"/>
    <property type="evidence" value="ECO:0007669"/>
    <property type="project" value="UniProtKB-KW"/>
</dbReference>
<dbReference type="SMART" id="SM00184">
    <property type="entry name" value="RING"/>
    <property type="match status" value="1"/>
</dbReference>
<gene>
    <name evidence="11" type="primary">Contig19405.g20580</name>
    <name evidence="11" type="ORF">STYLEM_6770</name>
</gene>
<evidence type="ECO:0000259" key="10">
    <source>
        <dbReference type="PROSITE" id="PS50089"/>
    </source>
</evidence>
<dbReference type="GO" id="GO:0061630">
    <property type="term" value="F:ubiquitin protein ligase activity"/>
    <property type="evidence" value="ECO:0007669"/>
    <property type="project" value="UniProtKB-EC"/>
</dbReference>
<evidence type="ECO:0000256" key="1">
    <source>
        <dbReference type="ARBA" id="ARBA00000900"/>
    </source>
</evidence>
<dbReference type="FunFam" id="3.30.40.10:FF:000127">
    <property type="entry name" value="E3 ubiquitin-protein ligase RNF181"/>
    <property type="match status" value="1"/>
</dbReference>
<keyword evidence="5 8" id="KW-0863">Zinc-finger</keyword>
<reference evidence="11 12" key="1">
    <citation type="submission" date="2014-06" db="EMBL/GenBank/DDBJ databases">
        <authorList>
            <person name="Swart Estienne"/>
        </authorList>
    </citation>
    <scope>NUCLEOTIDE SEQUENCE [LARGE SCALE GENOMIC DNA]</scope>
    <source>
        <strain evidence="11 12">130c</strain>
    </source>
</reference>
<dbReference type="Proteomes" id="UP000039865">
    <property type="component" value="Unassembled WGS sequence"/>
</dbReference>
<evidence type="ECO:0000256" key="8">
    <source>
        <dbReference type="PROSITE-ProRule" id="PRU00175"/>
    </source>
</evidence>
<feature type="compositionally biased region" description="Basic and acidic residues" evidence="9">
    <location>
        <begin position="89"/>
        <end position="113"/>
    </location>
</feature>
<dbReference type="EC" id="2.3.2.27" evidence="2"/>
<evidence type="ECO:0000256" key="3">
    <source>
        <dbReference type="ARBA" id="ARBA00022679"/>
    </source>
</evidence>
<sequence>MEKSSQYFCHNCKLDFTILMTQENENDDFQCQHCQDFFIEQIESEDQLKHLRELYKNEIQQQMMKSQNNEANNKKNDQKTQQDSDEEFHDCVDEESKIQDTTKNQEEQKEENKQTAQTQPQTIPNLSFQNQGSNSMQQTFQSQNGRATITTQIQNIPGGNNPDLLNTIQQQINELVRSQGQQTVINQNGQNINVQRVQGQSGDTVIHIANIEATDEIQEDMGDLPLDDGNQDWEDLNDQEVDAQIQQIDIDIDLDQFNDDPQAILNQINQQLNQQLQQPVGNLNTNININQQYPQNNNQQQQQNQNQQQQQQQFSNNNIFGNLFGGFPNQFGVNGVQQPQQHVFQQVFNIGPGVNNLNANLLNLGGLNNLFGGFGGGNLEQNILSQVIQESLNSAMNQNQGIPTSKSFIQKLKPMSGSDLMSKKDCQVCFESFKDEDKFYKLPCKHLFHVDCIIPWLEKHNTCPTCRYELPTDDMEYENNKRSTNDPVTDFLQGNNSQQNGNNNGQGGNSFNSTYHA</sequence>
<dbReference type="InterPro" id="IPR013083">
    <property type="entry name" value="Znf_RING/FYVE/PHD"/>
</dbReference>
<dbReference type="PROSITE" id="PS50089">
    <property type="entry name" value="ZF_RING_2"/>
    <property type="match status" value="1"/>
</dbReference>
<evidence type="ECO:0000256" key="2">
    <source>
        <dbReference type="ARBA" id="ARBA00012483"/>
    </source>
</evidence>
<keyword evidence="7" id="KW-0862">Zinc</keyword>
<feature type="compositionally biased region" description="Basic and acidic residues" evidence="9">
    <location>
        <begin position="72"/>
        <end position="82"/>
    </location>
</feature>
<dbReference type="InParanoid" id="A0A078A6H1"/>
<feature type="domain" description="RING-type" evidence="10">
    <location>
        <begin position="426"/>
        <end position="467"/>
    </location>
</feature>
<comment type="catalytic activity">
    <reaction evidence="1">
        <text>S-ubiquitinyl-[E2 ubiquitin-conjugating enzyme]-L-cysteine + [acceptor protein]-L-lysine = [E2 ubiquitin-conjugating enzyme]-L-cysteine + N(6)-ubiquitinyl-[acceptor protein]-L-lysine.</text>
        <dbReference type="EC" id="2.3.2.27"/>
    </reaction>
</comment>
<dbReference type="GO" id="GO:0016567">
    <property type="term" value="P:protein ubiquitination"/>
    <property type="evidence" value="ECO:0007669"/>
    <property type="project" value="UniProtKB-ARBA"/>
</dbReference>
<feature type="compositionally biased region" description="Low complexity" evidence="9">
    <location>
        <begin position="493"/>
        <end position="517"/>
    </location>
</feature>
<accession>A0A078A6H1</accession>
<keyword evidence="3" id="KW-0808">Transferase</keyword>
<dbReference type="Gene3D" id="3.30.40.10">
    <property type="entry name" value="Zinc/RING finger domain, C3HC4 (zinc finger)"/>
    <property type="match status" value="1"/>
</dbReference>
<dbReference type="PANTHER" id="PTHR45676">
    <property type="entry name" value="RING-H2 FINGER PROTEIN ATL51-RELATED"/>
    <property type="match status" value="1"/>
</dbReference>
<dbReference type="InterPro" id="IPR001841">
    <property type="entry name" value="Znf_RING"/>
</dbReference>
<evidence type="ECO:0000256" key="6">
    <source>
        <dbReference type="ARBA" id="ARBA00022786"/>
    </source>
</evidence>
<feature type="region of interest" description="Disordered" evidence="9">
    <location>
        <begin position="65"/>
        <end position="144"/>
    </location>
</feature>
<evidence type="ECO:0000256" key="5">
    <source>
        <dbReference type="ARBA" id="ARBA00022771"/>
    </source>
</evidence>
<keyword evidence="4" id="KW-0479">Metal-binding</keyword>
<organism evidence="11 12">
    <name type="scientific">Stylonychia lemnae</name>
    <name type="common">Ciliate</name>
    <dbReference type="NCBI Taxonomy" id="5949"/>
    <lineage>
        <taxon>Eukaryota</taxon>
        <taxon>Sar</taxon>
        <taxon>Alveolata</taxon>
        <taxon>Ciliophora</taxon>
        <taxon>Intramacronucleata</taxon>
        <taxon>Spirotrichea</taxon>
        <taxon>Stichotrichia</taxon>
        <taxon>Sporadotrichida</taxon>
        <taxon>Oxytrichidae</taxon>
        <taxon>Stylonychinae</taxon>
        <taxon>Stylonychia</taxon>
    </lineage>
</organism>
<keyword evidence="6" id="KW-0833">Ubl conjugation pathway</keyword>
<dbReference type="AlphaFoldDB" id="A0A078A6H1"/>
<evidence type="ECO:0000313" key="11">
    <source>
        <dbReference type="EMBL" id="CDW77804.1"/>
    </source>
</evidence>
<proteinExistence type="predicted"/>
<dbReference type="PANTHER" id="PTHR45676:SF41">
    <property type="entry name" value="RING-H2 FINGER PROTEIN ATL66"/>
    <property type="match status" value="1"/>
</dbReference>
<feature type="compositionally biased region" description="Polar residues" evidence="9">
    <location>
        <begin position="120"/>
        <end position="144"/>
    </location>
</feature>
<evidence type="ECO:0000256" key="7">
    <source>
        <dbReference type="ARBA" id="ARBA00022833"/>
    </source>
</evidence>
<dbReference type="OrthoDB" id="285235at2759"/>